<dbReference type="EMBL" id="QBKP01000004">
    <property type="protein sequence ID" value="PTX51023.1"/>
    <property type="molecule type" value="Genomic_DNA"/>
</dbReference>
<evidence type="ECO:0000313" key="3">
    <source>
        <dbReference type="Proteomes" id="UP000244224"/>
    </source>
</evidence>
<gene>
    <name evidence="2" type="ORF">C8N34_104141</name>
</gene>
<accession>A0A2T6B4R6</accession>
<reference evidence="2 3" key="1">
    <citation type="submission" date="2018-04" db="EMBL/GenBank/DDBJ databases">
        <title>Genomic Encyclopedia of Archaeal and Bacterial Type Strains, Phase II (KMG-II): from individual species to whole genera.</title>
        <authorList>
            <person name="Goeker M."/>
        </authorList>
    </citation>
    <scope>NUCLEOTIDE SEQUENCE [LARGE SCALE GENOMIC DNA]</scope>
    <source>
        <strain evidence="2 3">DSM 21823</strain>
    </source>
</reference>
<sequence>MHMVMVIFAGLLLLAVFALFGRLWGHDAAGVALAAKWFVPAWAGVALVNMWVGVTRAGYTLAQELPILALVFAVPAAVAALTAWQLKG</sequence>
<organism evidence="2 3">
    <name type="scientific">Gemmobacter caeni</name>
    <dbReference type="NCBI Taxonomy" id="589035"/>
    <lineage>
        <taxon>Bacteria</taxon>
        <taxon>Pseudomonadati</taxon>
        <taxon>Pseudomonadota</taxon>
        <taxon>Alphaproteobacteria</taxon>
        <taxon>Rhodobacterales</taxon>
        <taxon>Paracoccaceae</taxon>
        <taxon>Gemmobacter</taxon>
    </lineage>
</organism>
<keyword evidence="1" id="KW-0472">Membrane</keyword>
<feature type="transmembrane region" description="Helical" evidence="1">
    <location>
        <begin position="35"/>
        <end position="53"/>
    </location>
</feature>
<dbReference type="Proteomes" id="UP000244224">
    <property type="component" value="Unassembled WGS sequence"/>
</dbReference>
<comment type="caution">
    <text evidence="2">The sequence shown here is derived from an EMBL/GenBank/DDBJ whole genome shotgun (WGS) entry which is preliminary data.</text>
</comment>
<keyword evidence="1" id="KW-1133">Transmembrane helix</keyword>
<evidence type="ECO:0000256" key="1">
    <source>
        <dbReference type="SAM" id="Phobius"/>
    </source>
</evidence>
<keyword evidence="1" id="KW-0812">Transmembrane</keyword>
<proteinExistence type="predicted"/>
<keyword evidence="3" id="KW-1185">Reference proteome</keyword>
<feature type="transmembrane region" description="Helical" evidence="1">
    <location>
        <begin position="65"/>
        <end position="86"/>
    </location>
</feature>
<evidence type="ECO:0000313" key="2">
    <source>
        <dbReference type="EMBL" id="PTX51023.1"/>
    </source>
</evidence>
<dbReference type="AlphaFoldDB" id="A0A2T6B4R6"/>
<dbReference type="OrthoDB" id="4764194at2"/>
<protein>
    <submittedName>
        <fullName evidence="2">Uncharacterized protein</fullName>
    </submittedName>
</protein>
<dbReference type="RefSeq" id="WP_108128430.1">
    <property type="nucleotide sequence ID" value="NZ_QBKP01000004.1"/>
</dbReference>
<name>A0A2T6B4R6_9RHOB</name>